<dbReference type="Pfam" id="PF09851">
    <property type="entry name" value="SHOCT"/>
    <property type="match status" value="1"/>
</dbReference>
<feature type="domain" description="SHOCT" evidence="1">
    <location>
        <begin position="259"/>
        <end position="286"/>
    </location>
</feature>
<evidence type="ECO:0000259" key="1">
    <source>
        <dbReference type="Pfam" id="PF09851"/>
    </source>
</evidence>
<protein>
    <submittedName>
        <fullName evidence="2">SHOCT domain-containing protein</fullName>
    </submittedName>
</protein>
<reference evidence="2 3" key="1">
    <citation type="submission" date="2018-08" db="EMBL/GenBank/DDBJ databases">
        <title>A genome reference for cultivated species of the human gut microbiota.</title>
        <authorList>
            <person name="Zou Y."/>
            <person name="Xue W."/>
            <person name="Luo G."/>
        </authorList>
    </citation>
    <scope>NUCLEOTIDE SEQUENCE [LARGE SCALE GENOMIC DNA]</scope>
    <source>
        <strain evidence="2 3">AF48-16</strain>
    </source>
</reference>
<proteinExistence type="predicted"/>
<dbReference type="Proteomes" id="UP000286288">
    <property type="component" value="Unassembled WGS sequence"/>
</dbReference>
<comment type="caution">
    <text evidence="2">The sequence shown here is derived from an EMBL/GenBank/DDBJ whole genome shotgun (WGS) entry which is preliminary data.</text>
</comment>
<organism evidence="2 3">
    <name type="scientific">Enterococcus casseliflavus</name>
    <name type="common">Enterococcus flavescens</name>
    <dbReference type="NCBI Taxonomy" id="37734"/>
    <lineage>
        <taxon>Bacteria</taxon>
        <taxon>Bacillati</taxon>
        <taxon>Bacillota</taxon>
        <taxon>Bacilli</taxon>
        <taxon>Lactobacillales</taxon>
        <taxon>Enterococcaceae</taxon>
        <taxon>Enterococcus</taxon>
    </lineage>
</organism>
<dbReference type="RefSeq" id="WP_016609601.1">
    <property type="nucleotide sequence ID" value="NZ_JAFLJH010000004.1"/>
</dbReference>
<evidence type="ECO:0000313" key="3">
    <source>
        <dbReference type="Proteomes" id="UP000286288"/>
    </source>
</evidence>
<accession>A0A415ER15</accession>
<sequence>MLLITFKEVSILTRTPNETYEEPIILYSKKYRENRRHDASCRWLITKKGVWINNTHPKIPDEKIPMAKIADVELHIGKGLLVDYLRLQVPGNSQLLYFTNRIDAQKAYEFLTDHLTALGGQSAKSYVDEEAGKIKLLSYHYRDAWVISEDTLTIIDYKKKAKQVLQIPQITSVNLKEVAESGLWKGNGFLELYIGGGAIRETHSFRRMEPNHSLCFAEKDLVIARIIQRYLTNFPRERSVPLTNPSPPPAAKPTEALIAELRELKVLVDEGILTEEEFAFKKKQLLGL</sequence>
<dbReference type="InterPro" id="IPR018649">
    <property type="entry name" value="SHOCT"/>
</dbReference>
<dbReference type="EMBL" id="QRMZ01000016">
    <property type="protein sequence ID" value="RHK05678.1"/>
    <property type="molecule type" value="Genomic_DNA"/>
</dbReference>
<name>A0A415ER15_ENTCA</name>
<dbReference type="AlphaFoldDB" id="A0A415ER15"/>
<gene>
    <name evidence="2" type="ORF">DW084_12115</name>
</gene>
<evidence type="ECO:0000313" key="2">
    <source>
        <dbReference type="EMBL" id="RHK05678.1"/>
    </source>
</evidence>